<evidence type="ECO:0000313" key="2">
    <source>
        <dbReference type="Proteomes" id="UP000554342"/>
    </source>
</evidence>
<organism evidence="1 2">
    <name type="scientific">Stakelama sediminis</name>
    <dbReference type="NCBI Taxonomy" id="463200"/>
    <lineage>
        <taxon>Bacteria</taxon>
        <taxon>Pseudomonadati</taxon>
        <taxon>Pseudomonadota</taxon>
        <taxon>Alphaproteobacteria</taxon>
        <taxon>Sphingomonadales</taxon>
        <taxon>Sphingomonadaceae</taxon>
        <taxon>Stakelama</taxon>
    </lineage>
</organism>
<sequence length="67" mass="7793">MLHIIFGHGDNAVSGTGTNFIIVSQVLGRWERAAMKFMENRAYQELSFPPLFGAEKWLKLRYDFLSW</sequence>
<protein>
    <submittedName>
        <fullName evidence="1">Uncharacterized protein</fullName>
    </submittedName>
</protein>
<comment type="caution">
    <text evidence="1">The sequence shown here is derived from an EMBL/GenBank/DDBJ whole genome shotgun (WGS) entry which is preliminary data.</text>
</comment>
<accession>A0A840YVV2</accession>
<evidence type="ECO:0000313" key="1">
    <source>
        <dbReference type="EMBL" id="MBB5717690.1"/>
    </source>
</evidence>
<dbReference type="AlphaFoldDB" id="A0A840YVV2"/>
<name>A0A840YVV2_9SPHN</name>
<dbReference type="RefSeq" id="WP_345574249.1">
    <property type="nucleotide sequence ID" value="NZ_BAABIF010000004.1"/>
</dbReference>
<gene>
    <name evidence="1" type="ORF">FHR23_000597</name>
</gene>
<proteinExistence type="predicted"/>
<dbReference type="EMBL" id="JACIJI010000001">
    <property type="protein sequence ID" value="MBB5717690.1"/>
    <property type="molecule type" value="Genomic_DNA"/>
</dbReference>
<keyword evidence="2" id="KW-1185">Reference proteome</keyword>
<reference evidence="1 2" key="1">
    <citation type="submission" date="2020-08" db="EMBL/GenBank/DDBJ databases">
        <title>Genomic Encyclopedia of Type Strains, Phase IV (KMG-IV): sequencing the most valuable type-strain genomes for metagenomic binning, comparative biology and taxonomic classification.</title>
        <authorList>
            <person name="Goeker M."/>
        </authorList>
    </citation>
    <scope>NUCLEOTIDE SEQUENCE [LARGE SCALE GENOMIC DNA]</scope>
    <source>
        <strain evidence="1 2">DSM 27203</strain>
    </source>
</reference>
<dbReference type="Proteomes" id="UP000554342">
    <property type="component" value="Unassembled WGS sequence"/>
</dbReference>